<protein>
    <submittedName>
        <fullName evidence="1">Uncharacterized protein</fullName>
    </submittedName>
</protein>
<evidence type="ECO:0000313" key="2">
    <source>
        <dbReference type="Proteomes" id="UP000663852"/>
    </source>
</evidence>
<name>A0A815G589_ADIRI</name>
<gene>
    <name evidence="1" type="ORF">EDS130_LOCUS32382</name>
</gene>
<dbReference type="Proteomes" id="UP000663852">
    <property type="component" value="Unassembled WGS sequence"/>
</dbReference>
<comment type="caution">
    <text evidence="1">The sequence shown here is derived from an EMBL/GenBank/DDBJ whole genome shotgun (WGS) entry which is preliminary data.</text>
</comment>
<reference evidence="1" key="1">
    <citation type="submission" date="2021-02" db="EMBL/GenBank/DDBJ databases">
        <authorList>
            <person name="Nowell W R."/>
        </authorList>
    </citation>
    <scope>NUCLEOTIDE SEQUENCE</scope>
</reference>
<evidence type="ECO:0000313" key="1">
    <source>
        <dbReference type="EMBL" id="CAF1334562.1"/>
    </source>
</evidence>
<dbReference type="AlphaFoldDB" id="A0A815G589"/>
<organism evidence="1 2">
    <name type="scientific">Adineta ricciae</name>
    <name type="common">Rotifer</name>
    <dbReference type="NCBI Taxonomy" id="249248"/>
    <lineage>
        <taxon>Eukaryota</taxon>
        <taxon>Metazoa</taxon>
        <taxon>Spiralia</taxon>
        <taxon>Gnathifera</taxon>
        <taxon>Rotifera</taxon>
        <taxon>Eurotatoria</taxon>
        <taxon>Bdelloidea</taxon>
        <taxon>Adinetida</taxon>
        <taxon>Adinetidae</taxon>
        <taxon>Adineta</taxon>
    </lineage>
</organism>
<dbReference type="EMBL" id="CAJNOJ010000248">
    <property type="protein sequence ID" value="CAF1334562.1"/>
    <property type="molecule type" value="Genomic_DNA"/>
</dbReference>
<sequence>MLRADPSSILILLASNNALQGFDRPDFFHQHFFLHCHTPPQCKEIIEYYANFTGEIDIFLPHHAIVMVNIYGSPPNVRRRFHLYCDTDGFVTEYKRYQRSKLCEQVFHINELENRLYKKAHKHILNYLTLLDALAEDGDIDAEDIKLPVSELLLASAEKINDIIRQAAGLPEQPYTNLIVIFIKTSNEDFFLYAHVQTPTSDL</sequence>
<accession>A0A815G589</accession>
<proteinExistence type="predicted"/>